<organism evidence="1 2">
    <name type="scientific">Pyxicephalus adspersus</name>
    <name type="common">African bullfrog</name>
    <dbReference type="NCBI Taxonomy" id="30357"/>
    <lineage>
        <taxon>Eukaryota</taxon>
        <taxon>Metazoa</taxon>
        <taxon>Chordata</taxon>
        <taxon>Craniata</taxon>
        <taxon>Vertebrata</taxon>
        <taxon>Euteleostomi</taxon>
        <taxon>Amphibia</taxon>
        <taxon>Batrachia</taxon>
        <taxon>Anura</taxon>
        <taxon>Neobatrachia</taxon>
        <taxon>Ranoidea</taxon>
        <taxon>Pyxicephalidae</taxon>
        <taxon>Pyxicephalinae</taxon>
        <taxon>Pyxicephalus</taxon>
    </lineage>
</organism>
<reference evidence="1" key="1">
    <citation type="thesis" date="2020" institute="ProQuest LLC" country="789 East Eisenhower Parkway, Ann Arbor, MI, USA">
        <title>Comparative Genomics and Chromosome Evolution.</title>
        <authorList>
            <person name="Mudd A.B."/>
        </authorList>
    </citation>
    <scope>NUCLEOTIDE SEQUENCE</scope>
    <source>
        <strain evidence="1">1538</strain>
        <tissue evidence="1">Blood</tissue>
    </source>
</reference>
<dbReference type="EMBL" id="DYDO01000004">
    <property type="protein sequence ID" value="DBA25777.1"/>
    <property type="molecule type" value="Genomic_DNA"/>
</dbReference>
<evidence type="ECO:0000313" key="2">
    <source>
        <dbReference type="Proteomes" id="UP001181693"/>
    </source>
</evidence>
<protein>
    <submittedName>
        <fullName evidence="1">Uncharacterized protein</fullName>
    </submittedName>
</protein>
<keyword evidence="2" id="KW-1185">Reference proteome</keyword>
<dbReference type="AlphaFoldDB" id="A0AAV3ASZ4"/>
<comment type="caution">
    <text evidence="1">The sequence shown here is derived from an EMBL/GenBank/DDBJ whole genome shotgun (WGS) entry which is preliminary data.</text>
</comment>
<evidence type="ECO:0000313" key="1">
    <source>
        <dbReference type="EMBL" id="DBA25777.1"/>
    </source>
</evidence>
<name>A0AAV3ASZ4_PYXAD</name>
<sequence length="85" mass="9802">MLSPTSIVHTYKFVQGIFKEKEKSLFWAHLQDNGKESFPMFSRGMKLQILPTVSCAKELLIPTSKMQQKDRLFHSAFWGIAILLT</sequence>
<dbReference type="Proteomes" id="UP001181693">
    <property type="component" value="Unassembled WGS sequence"/>
</dbReference>
<gene>
    <name evidence="1" type="ORF">GDO54_010126</name>
</gene>
<accession>A0AAV3ASZ4</accession>
<proteinExistence type="predicted"/>